<reference evidence="2 3" key="1">
    <citation type="submission" date="2019-06" db="EMBL/GenBank/DDBJ databases">
        <title>Genome Sequence of the Brown Rot Fungal Pathogen Monilinia laxa.</title>
        <authorList>
            <person name="De Miccolis Angelini R.M."/>
            <person name="Landi L."/>
            <person name="Abate D."/>
            <person name="Pollastro S."/>
            <person name="Romanazzi G."/>
            <person name="Faretra F."/>
        </authorList>
    </citation>
    <scope>NUCLEOTIDE SEQUENCE [LARGE SCALE GENOMIC DNA]</scope>
    <source>
        <strain evidence="2 3">Mlax316</strain>
    </source>
</reference>
<name>A0A5N6KDX3_MONLA</name>
<evidence type="ECO:0000313" key="2">
    <source>
        <dbReference type="EMBL" id="KAB8301585.1"/>
    </source>
</evidence>
<evidence type="ECO:0000256" key="1">
    <source>
        <dbReference type="SAM" id="MobiDB-lite"/>
    </source>
</evidence>
<feature type="region of interest" description="Disordered" evidence="1">
    <location>
        <begin position="1"/>
        <end position="41"/>
    </location>
</feature>
<proteinExistence type="predicted"/>
<accession>A0A5N6KDX3</accession>
<dbReference type="AlphaFoldDB" id="A0A5N6KDX3"/>
<gene>
    <name evidence="2" type="ORF">EYC80_003427</name>
</gene>
<protein>
    <submittedName>
        <fullName evidence="2">Uncharacterized protein</fullName>
    </submittedName>
</protein>
<sequence>MVENPVFLDGVEKNEMRKRGDLRESRAKYQSQQKKEKLGKTQEIVSAPEVLAQGASSRGLAGSNIKHPFSSIAEDKVYLLAHKTFK</sequence>
<comment type="caution">
    <text evidence="2">The sequence shown here is derived from an EMBL/GenBank/DDBJ whole genome shotgun (WGS) entry which is preliminary data.</text>
</comment>
<feature type="compositionally biased region" description="Basic and acidic residues" evidence="1">
    <location>
        <begin position="10"/>
        <end position="40"/>
    </location>
</feature>
<dbReference type="EMBL" id="VIGI01000004">
    <property type="protein sequence ID" value="KAB8301585.1"/>
    <property type="molecule type" value="Genomic_DNA"/>
</dbReference>
<evidence type="ECO:0000313" key="3">
    <source>
        <dbReference type="Proteomes" id="UP000326757"/>
    </source>
</evidence>
<dbReference type="Proteomes" id="UP000326757">
    <property type="component" value="Unassembled WGS sequence"/>
</dbReference>
<keyword evidence="3" id="KW-1185">Reference proteome</keyword>
<organism evidence="2 3">
    <name type="scientific">Monilinia laxa</name>
    <name type="common">Brown rot fungus</name>
    <name type="synonym">Sclerotinia laxa</name>
    <dbReference type="NCBI Taxonomy" id="61186"/>
    <lineage>
        <taxon>Eukaryota</taxon>
        <taxon>Fungi</taxon>
        <taxon>Dikarya</taxon>
        <taxon>Ascomycota</taxon>
        <taxon>Pezizomycotina</taxon>
        <taxon>Leotiomycetes</taxon>
        <taxon>Helotiales</taxon>
        <taxon>Sclerotiniaceae</taxon>
        <taxon>Monilinia</taxon>
    </lineage>
</organism>